<dbReference type="InterPro" id="IPR011059">
    <property type="entry name" value="Metal-dep_hydrolase_composite"/>
</dbReference>
<dbReference type="Gene3D" id="3.20.20.140">
    <property type="entry name" value="Metal-dependent hydrolases"/>
    <property type="match status" value="1"/>
</dbReference>
<name>A0ABV9I117_9FLAO</name>
<feature type="domain" description="Amidohydrolase-related" evidence="2">
    <location>
        <begin position="106"/>
        <end position="484"/>
    </location>
</feature>
<evidence type="ECO:0000313" key="3">
    <source>
        <dbReference type="EMBL" id="MFC4636014.1"/>
    </source>
</evidence>
<dbReference type="SUPFAM" id="SSF51556">
    <property type="entry name" value="Metallo-dependent hydrolases"/>
    <property type="match status" value="1"/>
</dbReference>
<keyword evidence="1" id="KW-0812">Transmembrane</keyword>
<protein>
    <submittedName>
        <fullName evidence="3">Amidohydrolase family protein</fullName>
    </submittedName>
</protein>
<evidence type="ECO:0000256" key="1">
    <source>
        <dbReference type="SAM" id="Phobius"/>
    </source>
</evidence>
<sequence length="513" mass="57393">MLLKSLIKKSLIALLTLAIIGGIIVSYIMLSEVDKTLGGHVEVVDTSPFSFTYGKLAITDIAILSEDGRTMLPNHTVLIKNTKIEALGDSIAIPNDYEIIDGHGKYLIPGLIDSHVHLKKSKNDLLLYLANGITHVGEMTGMKEHFKYAKDIEDGTFLGPRIYIASPKVSSQKGLKATFRSWFERRHQNFTSEKEIREAVRNYKKKGYKAIKLSSHLYEKEMYLALIDEAKKENVPVIGHLPIYIYMEDLYASGQSQLSHIGSITQSEMNEYGGVDHTNADKFLTYFRTKADSIAIKLKQHNITVSSTLWIYEHIDDQDFELAEFLKTIELEYQNPGWVEGTKFSGGWLPGTGNSYNNPNNNDPESKRQSAIFWDTRTEALHEITRALIQYDVTITAGTDANGANGVVPGFSLHDELESLSKVGMSNAQVLRSTTQTTAEWMGINSGKIKAGYDADLVIIDKNPLDNISNTRTIDAVIANGKYVNRTTLDSMLQKVKEANNRSREVNIDEFLD</sequence>
<dbReference type="EMBL" id="JBHSFV010000014">
    <property type="protein sequence ID" value="MFC4636014.1"/>
    <property type="molecule type" value="Genomic_DNA"/>
</dbReference>
<evidence type="ECO:0000313" key="4">
    <source>
        <dbReference type="Proteomes" id="UP001596043"/>
    </source>
</evidence>
<dbReference type="InterPro" id="IPR032466">
    <property type="entry name" value="Metal_Hydrolase"/>
</dbReference>
<proteinExistence type="predicted"/>
<keyword evidence="1" id="KW-0472">Membrane</keyword>
<dbReference type="InterPro" id="IPR006680">
    <property type="entry name" value="Amidohydro-rel"/>
</dbReference>
<dbReference type="InterPro" id="IPR051781">
    <property type="entry name" value="Metallo-dep_Hydrolase"/>
</dbReference>
<accession>A0ABV9I117</accession>
<dbReference type="PANTHER" id="PTHR43135:SF3">
    <property type="entry name" value="ALPHA-D-RIBOSE 1-METHYLPHOSPHONATE 5-TRIPHOSPHATE DIPHOSPHATASE"/>
    <property type="match status" value="1"/>
</dbReference>
<organism evidence="3 4">
    <name type="scientific">Dokdonia ponticola</name>
    <dbReference type="NCBI Taxonomy" id="2041041"/>
    <lineage>
        <taxon>Bacteria</taxon>
        <taxon>Pseudomonadati</taxon>
        <taxon>Bacteroidota</taxon>
        <taxon>Flavobacteriia</taxon>
        <taxon>Flavobacteriales</taxon>
        <taxon>Flavobacteriaceae</taxon>
        <taxon>Dokdonia</taxon>
    </lineage>
</organism>
<gene>
    <name evidence="3" type="ORF">ACFO3O_19045</name>
</gene>
<keyword evidence="1" id="KW-1133">Transmembrane helix</keyword>
<evidence type="ECO:0000259" key="2">
    <source>
        <dbReference type="Pfam" id="PF01979"/>
    </source>
</evidence>
<keyword evidence="4" id="KW-1185">Reference proteome</keyword>
<dbReference type="SUPFAM" id="SSF51338">
    <property type="entry name" value="Composite domain of metallo-dependent hydrolases"/>
    <property type="match status" value="1"/>
</dbReference>
<comment type="caution">
    <text evidence="3">The sequence shown here is derived from an EMBL/GenBank/DDBJ whole genome shotgun (WGS) entry which is preliminary data.</text>
</comment>
<dbReference type="Gene3D" id="2.30.40.10">
    <property type="entry name" value="Urease, subunit C, domain 1"/>
    <property type="match status" value="2"/>
</dbReference>
<dbReference type="Pfam" id="PF01979">
    <property type="entry name" value="Amidohydro_1"/>
    <property type="match status" value="1"/>
</dbReference>
<dbReference type="RefSeq" id="WP_379981800.1">
    <property type="nucleotide sequence ID" value="NZ_JBHSFV010000014.1"/>
</dbReference>
<reference evidence="4" key="1">
    <citation type="journal article" date="2019" name="Int. J. Syst. Evol. Microbiol.">
        <title>The Global Catalogue of Microorganisms (GCM) 10K type strain sequencing project: providing services to taxonomists for standard genome sequencing and annotation.</title>
        <authorList>
            <consortium name="The Broad Institute Genomics Platform"/>
            <consortium name="The Broad Institute Genome Sequencing Center for Infectious Disease"/>
            <person name="Wu L."/>
            <person name="Ma J."/>
        </authorList>
    </citation>
    <scope>NUCLEOTIDE SEQUENCE [LARGE SCALE GENOMIC DNA]</scope>
    <source>
        <strain evidence="4">YJ-61-S</strain>
    </source>
</reference>
<feature type="transmembrane region" description="Helical" evidence="1">
    <location>
        <begin position="12"/>
        <end position="30"/>
    </location>
</feature>
<dbReference type="Proteomes" id="UP001596043">
    <property type="component" value="Unassembled WGS sequence"/>
</dbReference>
<dbReference type="PANTHER" id="PTHR43135">
    <property type="entry name" value="ALPHA-D-RIBOSE 1-METHYLPHOSPHONATE 5-TRIPHOSPHATE DIPHOSPHATASE"/>
    <property type="match status" value="1"/>
</dbReference>